<dbReference type="Proteomes" id="UP000677265">
    <property type="component" value="Unassembled WGS sequence"/>
</dbReference>
<dbReference type="AlphaFoldDB" id="A0A942T334"/>
<evidence type="ECO:0000313" key="2">
    <source>
        <dbReference type="EMBL" id="MBS4184243.1"/>
    </source>
</evidence>
<name>A0A942T334_9BACI</name>
<proteinExistence type="predicted"/>
<evidence type="ECO:0000313" key="4">
    <source>
        <dbReference type="Proteomes" id="UP000677265"/>
    </source>
</evidence>
<keyword evidence="4" id="KW-1185">Reference proteome</keyword>
<sequence>MLLFFPKPYSQETLLSFIYRVAREHEMSNLDWIFELIEEKLSINVAPERVNWLMGAELKSIAEFLGITLSEAEKLTVYHHFERNHMEVRKESKNVWFLYKKTRFCPLCLKQGGHQRKSWINCHSIMCVEHCTLLLDSCEKCCNILNTKSIILDECTICYNKLSNSPIKANFPNKFIEYQQILNQILEDNTLLPLNGWIQDSATFLKALDFLALWAVKMIPTEELSIPTYNMNFKGNILERNHLRNYRTVEQAACLYSYIFQIFNNWPSEFKEFIKKAENNNGEAYRSFIKYGIPRIINTSLWEISRSFTNYVALEKGNLTGNQYLRSDEVKYLYPKFNGSIINTGLIKSYKFSILGSNLTVIDKRELEFFMNKFENSYTKEGLREIWGTSAKATYAILNDGIMEGAFWFKSGSAYNWVIPKTSISFFEEKVKQGSIKVIDNPTSLNEAIEWIGPDNAHLLIRNILIGSIKYTYDSNKFSDLILDKRNLYFQIREEIFKSSRNSKVISLRDISFLLGIKKSDILHWIESGRFGEFDLEGTNGIPFQNFMDFHERFITTLELAITLNLHIKQVIKKYTLGKLISISGPQMNDGKRLLFLR</sequence>
<protein>
    <submittedName>
        <fullName evidence="2">TniQ family protein</fullName>
    </submittedName>
</protein>
<dbReference type="EMBL" id="JAGYPE010000004">
    <property type="protein sequence ID" value="MBS4184243.1"/>
    <property type="molecule type" value="Genomic_DNA"/>
</dbReference>
<organism evidence="2">
    <name type="scientific">Neobacillus citreus</name>
    <dbReference type="NCBI Taxonomy" id="2833578"/>
    <lineage>
        <taxon>Bacteria</taxon>
        <taxon>Bacillati</taxon>
        <taxon>Bacillota</taxon>
        <taxon>Bacilli</taxon>
        <taxon>Bacillales</taxon>
        <taxon>Bacillaceae</taxon>
        <taxon>Neobacillus</taxon>
    </lineage>
</organism>
<gene>
    <name evidence="3" type="ORF">KHB02_025475</name>
    <name evidence="2" type="ORF">KHB02_22875</name>
</gene>
<evidence type="ECO:0000259" key="1">
    <source>
        <dbReference type="Pfam" id="PF06527"/>
    </source>
</evidence>
<comment type="caution">
    <text evidence="2">The sequence shown here is derived from an EMBL/GenBank/DDBJ whole genome shotgun (WGS) entry which is preliminary data.</text>
</comment>
<evidence type="ECO:0000313" key="3">
    <source>
        <dbReference type="EMBL" id="MCH6268884.1"/>
    </source>
</evidence>
<dbReference type="EMBL" id="JAGYPE020000070">
    <property type="protein sequence ID" value="MCH6268884.1"/>
    <property type="molecule type" value="Genomic_DNA"/>
</dbReference>
<dbReference type="InterPro" id="IPR009492">
    <property type="entry name" value="TniQ"/>
</dbReference>
<feature type="domain" description="TniQ" evidence="1">
    <location>
        <begin position="4"/>
        <end position="134"/>
    </location>
</feature>
<accession>A0A942T334</accession>
<reference evidence="2" key="1">
    <citation type="submission" date="2021-05" db="EMBL/GenBank/DDBJ databases">
        <title>Novel Bacillus species.</title>
        <authorList>
            <person name="Liu G."/>
        </authorList>
    </citation>
    <scope>NUCLEOTIDE SEQUENCE</scope>
    <source>
        <strain evidence="2 4">FJAT-50051</strain>
    </source>
</reference>
<dbReference type="RefSeq" id="WP_213144144.1">
    <property type="nucleotide sequence ID" value="NZ_JAGYPE020000070.1"/>
</dbReference>
<dbReference type="Pfam" id="PF06527">
    <property type="entry name" value="TniQ"/>
    <property type="match status" value="1"/>
</dbReference>